<reference evidence="2" key="1">
    <citation type="journal article" date="2019" name="Int. J. Syst. Evol. Microbiol.">
        <title>The Global Catalogue of Microorganisms (GCM) 10K type strain sequencing project: providing services to taxonomists for standard genome sequencing and annotation.</title>
        <authorList>
            <consortium name="The Broad Institute Genomics Platform"/>
            <consortium name="The Broad Institute Genome Sequencing Center for Infectious Disease"/>
            <person name="Wu L."/>
            <person name="Ma J."/>
        </authorList>
    </citation>
    <scope>NUCLEOTIDE SEQUENCE [LARGE SCALE GENOMIC DNA]</scope>
    <source>
        <strain evidence="2">CCUG 59189</strain>
    </source>
</reference>
<sequence>MQNRIHTPGPLLGSDGILMQRGYSTQAVLTFNREAIKAPPWRVKEWDFYQVSNDQFCLQMTIGHVSYAGDVSVRLFEFETGKRYDISNMLIFPFGRLKMPTTAEQGDLMYRKKGFLMQFQVTDGERRLICKSDGNGKQLPIDIDIRLIQPDPTSIVMATPFDEDRRFFYYNHKINGMPASGVARIGEQEYQFEADTAFGLLDWGRGVWPFSHEWFWGSGSGYTFGKRFGFNIGYGFGNTSAATENILFYDGEAHKLGQVHFDLQGGGGYMAKKTFTSDDGRFEMQFTPIYDRYTETKLKIIDTHCHQIFGRFNGKAVLDDGTVIEVKDLVAFAEHAVNRW</sequence>
<proteinExistence type="predicted"/>
<dbReference type="EMBL" id="JBHTLM010000005">
    <property type="protein sequence ID" value="MFD1176470.1"/>
    <property type="molecule type" value="Genomic_DNA"/>
</dbReference>
<dbReference type="PANTHER" id="PTHR35868:SF3">
    <property type="entry name" value="DUF2804 DOMAIN-CONTAINING PROTEIN"/>
    <property type="match status" value="1"/>
</dbReference>
<protein>
    <submittedName>
        <fullName evidence="1">DUF2804 domain-containing protein</fullName>
    </submittedName>
</protein>
<dbReference type="PANTHER" id="PTHR35868">
    <property type="entry name" value="DUF2804 DOMAIN-CONTAINING PROTEIN-RELATED"/>
    <property type="match status" value="1"/>
</dbReference>
<keyword evidence="2" id="KW-1185">Reference proteome</keyword>
<accession>A0ABW3RX37</accession>
<evidence type="ECO:0000313" key="2">
    <source>
        <dbReference type="Proteomes" id="UP001597262"/>
    </source>
</evidence>
<dbReference type="RefSeq" id="WP_379318889.1">
    <property type="nucleotide sequence ID" value="NZ_JBHTLM010000005.1"/>
</dbReference>
<dbReference type="InterPro" id="IPR021243">
    <property type="entry name" value="DUF2804"/>
</dbReference>
<gene>
    <name evidence="1" type="ORF">ACFQ3W_09175</name>
</gene>
<dbReference type="Pfam" id="PF10974">
    <property type="entry name" value="DUF2804"/>
    <property type="match status" value="1"/>
</dbReference>
<name>A0ABW3RX37_9BACL</name>
<comment type="caution">
    <text evidence="1">The sequence shown here is derived from an EMBL/GenBank/DDBJ whole genome shotgun (WGS) entry which is preliminary data.</text>
</comment>
<organism evidence="1 2">
    <name type="scientific">Paenibacillus puldeungensis</name>
    <dbReference type="NCBI Taxonomy" id="696536"/>
    <lineage>
        <taxon>Bacteria</taxon>
        <taxon>Bacillati</taxon>
        <taxon>Bacillota</taxon>
        <taxon>Bacilli</taxon>
        <taxon>Bacillales</taxon>
        <taxon>Paenibacillaceae</taxon>
        <taxon>Paenibacillus</taxon>
    </lineage>
</organism>
<dbReference type="Proteomes" id="UP001597262">
    <property type="component" value="Unassembled WGS sequence"/>
</dbReference>
<evidence type="ECO:0000313" key="1">
    <source>
        <dbReference type="EMBL" id="MFD1176470.1"/>
    </source>
</evidence>